<accession>A0ABY7PWD4</accession>
<evidence type="ECO:0000256" key="1">
    <source>
        <dbReference type="SAM" id="MobiDB-lite"/>
    </source>
</evidence>
<dbReference type="SUPFAM" id="SSF53850">
    <property type="entry name" value="Periplasmic binding protein-like II"/>
    <property type="match status" value="1"/>
</dbReference>
<dbReference type="Pfam" id="PF13416">
    <property type="entry name" value="SBP_bac_8"/>
    <property type="match status" value="1"/>
</dbReference>
<name>A0ABY7PWD4_9ACTN</name>
<reference evidence="3" key="1">
    <citation type="submission" date="2022-12" db="EMBL/GenBank/DDBJ databases">
        <authorList>
            <person name="Mo P."/>
        </authorList>
    </citation>
    <scope>NUCLEOTIDE SEQUENCE [LARGE SCALE GENOMIC DNA]</scope>
    <source>
        <strain evidence="3">HUAS 3-15</strain>
    </source>
</reference>
<protein>
    <submittedName>
        <fullName evidence="2">ABC transporter substrate-binding protein</fullName>
    </submittedName>
</protein>
<dbReference type="PANTHER" id="PTHR43649">
    <property type="entry name" value="ARABINOSE-BINDING PROTEIN-RELATED"/>
    <property type="match status" value="1"/>
</dbReference>
<dbReference type="InterPro" id="IPR050490">
    <property type="entry name" value="Bact_solute-bd_prot1"/>
</dbReference>
<dbReference type="EMBL" id="CP115450">
    <property type="protein sequence ID" value="WBP84708.1"/>
    <property type="molecule type" value="Genomic_DNA"/>
</dbReference>
<sequence>MRSPGTTHGGGAATTLPTRDARKARDAGHARKARRPLPIAATAALCALLVAGCDSAGSTTTAAPGGKITLTVGDYGTFGYKEAGLFDAYMREHPDITIVEHSVEQEADYYPALQTHLASGSGLDDIQAVEVGRIAQVVKKQAAKFVDLGKADGVDRSAFLPWKSQQATTADGHTIGLGTDIGPMAICYRKDLFQQAGLPTDREQVAKLWQGDWAKFVETGKQYQAKAPAGTFFTDSAGGLFNAVVSSSTTQYDSSSGQLDYKNSPTVKTAWDLSTGAIQAGISAGLKQFDTPWFQALANSRFATVACPSWMTAIVADKSGSANKGKWDIAAPPAAGNWGGSFLTVPKAGKHQKEAEALAAWLTAPAQQAKVFTTVGNLPSNLKALGQPEVQNAKLDFFGDTPTGRIYAATAQSIQPTVIGEWDGLVKDTLTNGALLSIEQHQSDPAKAWSNAVKEIDDKVSD</sequence>
<dbReference type="PANTHER" id="PTHR43649:SF32">
    <property type="entry name" value="SUGAR BINDING SECRETED PROTEIN"/>
    <property type="match status" value="1"/>
</dbReference>
<evidence type="ECO:0000313" key="2">
    <source>
        <dbReference type="EMBL" id="WBP84708.1"/>
    </source>
</evidence>
<dbReference type="Proteomes" id="UP001212821">
    <property type="component" value="Chromosome"/>
</dbReference>
<evidence type="ECO:0000313" key="3">
    <source>
        <dbReference type="Proteomes" id="UP001212821"/>
    </source>
</evidence>
<dbReference type="InterPro" id="IPR006059">
    <property type="entry name" value="SBP"/>
</dbReference>
<organism evidence="2 3">
    <name type="scientific">Kitasatospora cathayae</name>
    <dbReference type="NCBI Taxonomy" id="3004092"/>
    <lineage>
        <taxon>Bacteria</taxon>
        <taxon>Bacillati</taxon>
        <taxon>Actinomycetota</taxon>
        <taxon>Actinomycetes</taxon>
        <taxon>Kitasatosporales</taxon>
        <taxon>Streptomycetaceae</taxon>
        <taxon>Kitasatospora</taxon>
    </lineage>
</organism>
<gene>
    <name evidence="2" type="ORF">O1G21_01815</name>
</gene>
<dbReference type="RefSeq" id="WP_270140133.1">
    <property type="nucleotide sequence ID" value="NZ_CP115450.1"/>
</dbReference>
<keyword evidence="3" id="KW-1185">Reference proteome</keyword>
<proteinExistence type="predicted"/>
<dbReference type="Gene3D" id="3.40.190.10">
    <property type="entry name" value="Periplasmic binding protein-like II"/>
    <property type="match status" value="1"/>
</dbReference>
<feature type="region of interest" description="Disordered" evidence="1">
    <location>
        <begin position="1"/>
        <end position="33"/>
    </location>
</feature>
<feature type="compositionally biased region" description="Basic and acidic residues" evidence="1">
    <location>
        <begin position="19"/>
        <end position="29"/>
    </location>
</feature>